<name>A0A2U8DFU5_9GAMM</name>
<proteinExistence type="inferred from homology"/>
<sequence>MFIENIKDQSISKASNLLENNLNKNKKNKKFFNCFQTAINNAHNIEKNVKKNYSDISLNDAMINLQKASISIELAIQIRNKIVSAYKEIMNQQI</sequence>
<dbReference type="PANTHER" id="PTHR34653">
    <property type="match status" value="1"/>
</dbReference>
<dbReference type="GO" id="GO:0003774">
    <property type="term" value="F:cytoskeletal motor activity"/>
    <property type="evidence" value="ECO:0007669"/>
    <property type="project" value="InterPro"/>
</dbReference>
<dbReference type="GO" id="GO:0071973">
    <property type="term" value="P:bacterial-type flagellum-dependent cell motility"/>
    <property type="evidence" value="ECO:0007669"/>
    <property type="project" value="InterPro"/>
</dbReference>
<protein>
    <recommendedName>
        <fullName evidence="3 5">Flagellar hook-basal body complex protein FliE</fullName>
    </recommendedName>
</protein>
<evidence type="ECO:0000256" key="4">
    <source>
        <dbReference type="ARBA" id="ARBA00023143"/>
    </source>
</evidence>
<keyword evidence="4 5" id="KW-0975">Bacterial flagellum</keyword>
<dbReference type="AlphaFoldDB" id="A0A2U8DFU5"/>
<dbReference type="OrthoDB" id="8909229at2"/>
<reference evidence="6 7" key="1">
    <citation type="submission" date="2018-04" db="EMBL/GenBank/DDBJ databases">
        <title>Genome sequence of Buchnera aphidicola from Melaphis sacchari.</title>
        <authorList>
            <person name="Geib S.M."/>
            <person name="Palmer N.A."/>
            <person name="Sattler S.E."/>
            <person name="Sarath G."/>
        </authorList>
    </citation>
    <scope>NUCLEOTIDE SEQUENCE [LARGE SCALE GENOMIC DNA]</scope>
    <source>
        <strain evidence="6 7">LSU</strain>
    </source>
</reference>
<organism evidence="6 7">
    <name type="scientific">Buchnera aphidicola</name>
    <name type="common">Melanaphis sacchari</name>
    <dbReference type="NCBI Taxonomy" id="2173854"/>
    <lineage>
        <taxon>Bacteria</taxon>
        <taxon>Pseudomonadati</taxon>
        <taxon>Pseudomonadota</taxon>
        <taxon>Gammaproteobacteria</taxon>
        <taxon>Enterobacterales</taxon>
        <taxon>Erwiniaceae</taxon>
        <taxon>Buchnera</taxon>
    </lineage>
</organism>
<keyword evidence="6" id="KW-0966">Cell projection</keyword>
<gene>
    <name evidence="5" type="primary">fliE</name>
    <name evidence="6" type="ORF">DD681_02690</name>
</gene>
<evidence type="ECO:0000256" key="2">
    <source>
        <dbReference type="ARBA" id="ARBA00009272"/>
    </source>
</evidence>
<keyword evidence="6" id="KW-0282">Flagellum</keyword>
<comment type="similarity">
    <text evidence="2 5">Belongs to the FliE family.</text>
</comment>
<dbReference type="RefSeq" id="WP_158341465.1">
    <property type="nucleotide sequence ID" value="NZ_CP029161.1"/>
</dbReference>
<dbReference type="Proteomes" id="UP000244884">
    <property type="component" value="Chromosome"/>
</dbReference>
<evidence type="ECO:0000256" key="3">
    <source>
        <dbReference type="ARBA" id="ARBA00018024"/>
    </source>
</evidence>
<dbReference type="HAMAP" id="MF_00724">
    <property type="entry name" value="FliE"/>
    <property type="match status" value="1"/>
</dbReference>
<evidence type="ECO:0000313" key="6">
    <source>
        <dbReference type="EMBL" id="AWH90690.1"/>
    </source>
</evidence>
<accession>A0A2U8DFU5</accession>
<dbReference type="PANTHER" id="PTHR34653:SF1">
    <property type="entry name" value="FLAGELLAR HOOK-BASAL BODY COMPLEX PROTEIN FLIE"/>
    <property type="match status" value="1"/>
</dbReference>
<dbReference type="PRINTS" id="PR01006">
    <property type="entry name" value="FLGHOOKFLIE"/>
</dbReference>
<evidence type="ECO:0000256" key="5">
    <source>
        <dbReference type="HAMAP-Rule" id="MF_00724"/>
    </source>
</evidence>
<dbReference type="EMBL" id="CP029161">
    <property type="protein sequence ID" value="AWH90690.1"/>
    <property type="molecule type" value="Genomic_DNA"/>
</dbReference>
<evidence type="ECO:0000313" key="7">
    <source>
        <dbReference type="Proteomes" id="UP000244884"/>
    </source>
</evidence>
<dbReference type="GO" id="GO:0009425">
    <property type="term" value="C:bacterial-type flagellum basal body"/>
    <property type="evidence" value="ECO:0007669"/>
    <property type="project" value="UniProtKB-SubCell"/>
</dbReference>
<keyword evidence="6" id="KW-0969">Cilium</keyword>
<dbReference type="Pfam" id="PF02049">
    <property type="entry name" value="FliE"/>
    <property type="match status" value="1"/>
</dbReference>
<dbReference type="GO" id="GO:0005198">
    <property type="term" value="F:structural molecule activity"/>
    <property type="evidence" value="ECO:0007669"/>
    <property type="project" value="InterPro"/>
</dbReference>
<evidence type="ECO:0000256" key="1">
    <source>
        <dbReference type="ARBA" id="ARBA00004117"/>
    </source>
</evidence>
<dbReference type="InterPro" id="IPR001624">
    <property type="entry name" value="FliE"/>
</dbReference>
<comment type="subcellular location">
    <subcellularLocation>
        <location evidence="1 5">Bacterial flagellum basal body</location>
    </subcellularLocation>
</comment>